<evidence type="ECO:0000256" key="12">
    <source>
        <dbReference type="ARBA" id="ARBA00034617"/>
    </source>
</evidence>
<evidence type="ECO:0000313" key="17">
    <source>
        <dbReference type="EMBL" id="OHA20814.1"/>
    </source>
</evidence>
<keyword evidence="6 15" id="KW-0347">Helicase</keyword>
<dbReference type="Gene3D" id="3.40.50.300">
    <property type="entry name" value="P-loop containing nucleotide triphosphate hydrolases"/>
    <property type="match status" value="2"/>
</dbReference>
<keyword evidence="10" id="KW-0234">DNA repair</keyword>
<dbReference type="GO" id="GO:0005524">
    <property type="term" value="F:ATP binding"/>
    <property type="evidence" value="ECO:0007669"/>
    <property type="project" value="UniProtKB-UniRule"/>
</dbReference>
<sequence length="1012" mass="113468">MTLKASKNQEKRSGSAIAKRAGDARFLEQYGKLNPKQKEAVDTIEGPVMVIAGPGTGKTTVLTLRIANILRKTDTPPSGILAITFTDAGVKAMRQKLHLLMGARADEVRLHTFHGFAASVIAEFQDHFVHLSRAKQMTDIDAESLIREILKGEEFASLRPFGNPDFYVAKIVGAISEAKREALTPEVVCAFAKEEIQRIKADPDSISTRGATRGTLKAEAEKYLEKCERTVFFAAVFEEYEKQKRNERRMDFDDLITELLHALQRDTLLLRLLQEKFLYLLVDEHQDTNDSQNLLVRLLADFFESPNVFVVGDEKQAIYRFQGASVKNFLMFKNAWKDMKTIALRRNYRSHQRLLDGAFSMIENNYAKGEHAHLRVKLVSGGSTPSKPIDIIRGGVGEITLNYMANEIQTILKREKGSTVAVITKTNRDLERVLHFLESRSIPVSSERRINIFSHPIGNLFFTLAEYLADSTKSDALAKTIAAGLWNVPFESGIECIRALRSGRHGIAGKIPALLHLQNKISSDSPMHFLIFASEASGFLELVAKDPASVEVWRGITELAEQLVREGDMHDPRTLLERLLAYKASADERSVKISLGTPEFQLKAMTAHGSKGLEFDYVYLPFATEESWTLKTRGTYFTLPWIRKDEGDDIRDARRLFYVALTRARKHAVLLVPEFEAGGREQTALRFLSELDPRCVRTVSLSASDSPFVKGRGPLAVRDLNPPSRRLGTSFRKGGRSHDRKILDLAKTTLLTRGLSVTALNHFLACPSQFLYQSILKIPQAPSASAEKGTAVHEAFAHIWQEKDRSTAHIEQVFKSSISAYFRRSLLPAFEKDAIVTELHKKARAIAKELQSHFSGTAITEVWTEGTFTGQYAGKSISIPIHGKLDALQERDEKVWVYDYKTKETMSVAAIKGEITSASGDYFRQLIFYKILLQENSRWKNKTIIPSLVFVIPDKKGKCGSVSLPVSARDIGALKGKIQSLVDSVWSGHFLREYCDEPGCEWCKLKKVSALI</sequence>
<keyword evidence="2" id="KW-0540">Nuclease</keyword>
<proteinExistence type="inferred from homology"/>
<evidence type="ECO:0000256" key="10">
    <source>
        <dbReference type="ARBA" id="ARBA00023204"/>
    </source>
</evidence>
<keyword evidence="11" id="KW-0413">Isomerase</keyword>
<keyword evidence="9" id="KW-0238">DNA-binding</keyword>
<evidence type="ECO:0000256" key="7">
    <source>
        <dbReference type="ARBA" id="ARBA00022839"/>
    </source>
</evidence>
<dbReference type="SUPFAM" id="SSF52980">
    <property type="entry name" value="Restriction endonuclease-like"/>
    <property type="match status" value="1"/>
</dbReference>
<dbReference type="Pfam" id="PF13361">
    <property type="entry name" value="UvrD_C"/>
    <property type="match status" value="2"/>
</dbReference>
<evidence type="ECO:0000256" key="8">
    <source>
        <dbReference type="ARBA" id="ARBA00022840"/>
    </source>
</evidence>
<dbReference type="InterPro" id="IPR013986">
    <property type="entry name" value="DExx_box_DNA_helicase_dom_sf"/>
</dbReference>
<dbReference type="EMBL" id="MHRI01000021">
    <property type="protein sequence ID" value="OHA20814.1"/>
    <property type="molecule type" value="Genomic_DNA"/>
</dbReference>
<dbReference type="InterPro" id="IPR014016">
    <property type="entry name" value="UvrD-like_ATP-bd"/>
</dbReference>
<evidence type="ECO:0000256" key="2">
    <source>
        <dbReference type="ARBA" id="ARBA00022722"/>
    </source>
</evidence>
<evidence type="ECO:0000256" key="5">
    <source>
        <dbReference type="ARBA" id="ARBA00022801"/>
    </source>
</evidence>
<protein>
    <recommendedName>
        <fullName evidence="13">DNA 3'-5' helicase</fullName>
        <ecNumber evidence="13">5.6.2.4</ecNumber>
    </recommendedName>
</protein>
<dbReference type="InterPro" id="IPR014017">
    <property type="entry name" value="DNA_helicase_UvrD-like_C"/>
</dbReference>
<feature type="domain" description="UvrD-like helicase ATP-binding" evidence="16">
    <location>
        <begin position="31"/>
        <end position="351"/>
    </location>
</feature>
<dbReference type="InterPro" id="IPR027417">
    <property type="entry name" value="P-loop_NTPase"/>
</dbReference>
<dbReference type="GO" id="GO:0004527">
    <property type="term" value="F:exonuclease activity"/>
    <property type="evidence" value="ECO:0007669"/>
    <property type="project" value="UniProtKB-KW"/>
</dbReference>
<evidence type="ECO:0000256" key="9">
    <source>
        <dbReference type="ARBA" id="ARBA00023125"/>
    </source>
</evidence>
<reference evidence="17 18" key="1">
    <citation type="journal article" date="2016" name="Nat. Commun.">
        <title>Thousands of microbial genomes shed light on interconnected biogeochemical processes in an aquifer system.</title>
        <authorList>
            <person name="Anantharaman K."/>
            <person name="Brown C.T."/>
            <person name="Hug L.A."/>
            <person name="Sharon I."/>
            <person name="Castelle C.J."/>
            <person name="Probst A.J."/>
            <person name="Thomas B.C."/>
            <person name="Singh A."/>
            <person name="Wilkins M.J."/>
            <person name="Karaoz U."/>
            <person name="Brodie E.L."/>
            <person name="Williams K.H."/>
            <person name="Hubbard S.S."/>
            <person name="Banfield J.F."/>
        </authorList>
    </citation>
    <scope>NUCLEOTIDE SEQUENCE [LARGE SCALE GENOMIC DNA]</scope>
</reference>
<dbReference type="PANTHER" id="PTHR11070:SF2">
    <property type="entry name" value="ATP-DEPENDENT DNA HELICASE SRS2"/>
    <property type="match status" value="1"/>
</dbReference>
<evidence type="ECO:0000256" key="13">
    <source>
        <dbReference type="ARBA" id="ARBA00034808"/>
    </source>
</evidence>
<dbReference type="Gene3D" id="1.10.486.10">
    <property type="entry name" value="PCRA, domain 4"/>
    <property type="match status" value="1"/>
</dbReference>
<dbReference type="Gene3D" id="1.10.10.160">
    <property type="match status" value="1"/>
</dbReference>
<evidence type="ECO:0000313" key="18">
    <source>
        <dbReference type="Proteomes" id="UP000178121"/>
    </source>
</evidence>
<gene>
    <name evidence="17" type="ORF">A2849_03445</name>
</gene>
<dbReference type="EC" id="5.6.2.4" evidence="13"/>
<keyword evidence="4" id="KW-0227">DNA damage</keyword>
<comment type="caution">
    <text evidence="17">The sequence shown here is derived from an EMBL/GenBank/DDBJ whole genome shotgun (WGS) entry which is preliminary data.</text>
</comment>
<keyword evidence="5 15" id="KW-0378">Hydrolase</keyword>
<dbReference type="InterPro" id="IPR011604">
    <property type="entry name" value="PDDEXK-like_dom_sf"/>
</dbReference>
<dbReference type="CDD" id="cd17932">
    <property type="entry name" value="DEXQc_UvrD"/>
    <property type="match status" value="1"/>
</dbReference>
<evidence type="ECO:0000256" key="1">
    <source>
        <dbReference type="ARBA" id="ARBA00009922"/>
    </source>
</evidence>
<comment type="similarity">
    <text evidence="1">Belongs to the helicase family. UvrD subfamily.</text>
</comment>
<dbReference type="InterPro" id="IPR038726">
    <property type="entry name" value="PDDEXK_AddAB-type"/>
</dbReference>
<keyword evidence="3 15" id="KW-0547">Nucleotide-binding</keyword>
<keyword evidence="8 15" id="KW-0067">ATP-binding</keyword>
<evidence type="ECO:0000256" key="14">
    <source>
        <dbReference type="ARBA" id="ARBA00048988"/>
    </source>
</evidence>
<dbReference type="Pfam" id="PF00580">
    <property type="entry name" value="UvrD-helicase"/>
    <property type="match status" value="1"/>
</dbReference>
<dbReference type="AlphaFoldDB" id="A0A1G2MAQ6"/>
<comment type="catalytic activity">
    <reaction evidence="12">
        <text>Couples ATP hydrolysis with the unwinding of duplex DNA by translocating in the 3'-5' direction.</text>
        <dbReference type="EC" id="5.6.2.4"/>
    </reaction>
</comment>
<dbReference type="Pfam" id="PF12705">
    <property type="entry name" value="PDDEXK_1"/>
    <property type="match status" value="1"/>
</dbReference>
<dbReference type="GO" id="GO:0003677">
    <property type="term" value="F:DNA binding"/>
    <property type="evidence" value="ECO:0007669"/>
    <property type="project" value="UniProtKB-KW"/>
</dbReference>
<name>A0A1G2MAQ6_9BACT</name>
<dbReference type="SUPFAM" id="SSF52540">
    <property type="entry name" value="P-loop containing nucleoside triphosphate hydrolases"/>
    <property type="match status" value="1"/>
</dbReference>
<evidence type="ECO:0000256" key="6">
    <source>
        <dbReference type="ARBA" id="ARBA00022806"/>
    </source>
</evidence>
<evidence type="ECO:0000256" key="11">
    <source>
        <dbReference type="ARBA" id="ARBA00023235"/>
    </source>
</evidence>
<accession>A0A1G2MAQ6</accession>
<evidence type="ECO:0000259" key="16">
    <source>
        <dbReference type="PROSITE" id="PS51198"/>
    </source>
</evidence>
<evidence type="ECO:0000256" key="4">
    <source>
        <dbReference type="ARBA" id="ARBA00022763"/>
    </source>
</evidence>
<evidence type="ECO:0000256" key="15">
    <source>
        <dbReference type="PROSITE-ProRule" id="PRU00560"/>
    </source>
</evidence>
<dbReference type="GO" id="GO:0043138">
    <property type="term" value="F:3'-5' DNA helicase activity"/>
    <property type="evidence" value="ECO:0007669"/>
    <property type="project" value="UniProtKB-EC"/>
</dbReference>
<dbReference type="PANTHER" id="PTHR11070">
    <property type="entry name" value="UVRD / RECB / PCRA DNA HELICASE FAMILY MEMBER"/>
    <property type="match status" value="1"/>
</dbReference>
<dbReference type="InterPro" id="IPR011335">
    <property type="entry name" value="Restrct_endonuc-II-like"/>
</dbReference>
<comment type="catalytic activity">
    <reaction evidence="14">
        <text>ATP + H2O = ADP + phosphate + H(+)</text>
        <dbReference type="Rhea" id="RHEA:13065"/>
        <dbReference type="ChEBI" id="CHEBI:15377"/>
        <dbReference type="ChEBI" id="CHEBI:15378"/>
        <dbReference type="ChEBI" id="CHEBI:30616"/>
        <dbReference type="ChEBI" id="CHEBI:43474"/>
        <dbReference type="ChEBI" id="CHEBI:456216"/>
        <dbReference type="EC" id="5.6.2.4"/>
    </reaction>
</comment>
<organism evidence="17 18">
    <name type="scientific">Candidatus Taylorbacteria bacterium RIFCSPHIGHO2_01_FULL_51_15</name>
    <dbReference type="NCBI Taxonomy" id="1802304"/>
    <lineage>
        <taxon>Bacteria</taxon>
        <taxon>Candidatus Tayloriibacteriota</taxon>
    </lineage>
</organism>
<feature type="binding site" evidence="15">
    <location>
        <begin position="52"/>
        <end position="59"/>
    </location>
    <ligand>
        <name>ATP</name>
        <dbReference type="ChEBI" id="CHEBI:30616"/>
    </ligand>
</feature>
<dbReference type="GO" id="GO:0000725">
    <property type="term" value="P:recombinational repair"/>
    <property type="evidence" value="ECO:0007669"/>
    <property type="project" value="TreeGrafter"/>
</dbReference>
<keyword evidence="7" id="KW-0269">Exonuclease</keyword>
<dbReference type="InterPro" id="IPR000212">
    <property type="entry name" value="DNA_helicase_UvrD/REP"/>
</dbReference>
<dbReference type="Proteomes" id="UP000178121">
    <property type="component" value="Unassembled WGS sequence"/>
</dbReference>
<evidence type="ECO:0000256" key="3">
    <source>
        <dbReference type="ARBA" id="ARBA00022741"/>
    </source>
</evidence>
<dbReference type="PROSITE" id="PS51198">
    <property type="entry name" value="UVRD_HELICASE_ATP_BIND"/>
    <property type="match status" value="1"/>
</dbReference>
<dbReference type="Gene3D" id="3.90.320.10">
    <property type="match status" value="1"/>
</dbReference>